<dbReference type="Proteomes" id="UP001146468">
    <property type="component" value="Unassembled WGS sequence"/>
</dbReference>
<evidence type="ECO:0000313" key="4">
    <source>
        <dbReference type="Proteomes" id="UP001146468"/>
    </source>
</evidence>
<dbReference type="InterPro" id="IPR036397">
    <property type="entry name" value="RNaseH_sf"/>
</dbReference>
<comment type="function">
    <text evidence="1">Involved in the transposition of the insertion sequence.</text>
</comment>
<organism evidence="3 4">
    <name type="scientific">Corynebacterium meitnerae</name>
    <dbReference type="NCBI Taxonomy" id="2913498"/>
    <lineage>
        <taxon>Bacteria</taxon>
        <taxon>Bacillati</taxon>
        <taxon>Actinomycetota</taxon>
        <taxon>Actinomycetes</taxon>
        <taxon>Mycobacteriales</taxon>
        <taxon>Corynebacteriaceae</taxon>
        <taxon>Corynebacterium</taxon>
    </lineage>
</organism>
<dbReference type="SUPFAM" id="SSF53098">
    <property type="entry name" value="Ribonuclease H-like"/>
    <property type="match status" value="1"/>
</dbReference>
<feature type="domain" description="Integrase catalytic" evidence="2">
    <location>
        <begin position="237"/>
        <end position="406"/>
    </location>
</feature>
<dbReference type="SUPFAM" id="SSF46689">
    <property type="entry name" value="Homeodomain-like"/>
    <property type="match status" value="1"/>
</dbReference>
<protein>
    <submittedName>
        <fullName evidence="3">IS3 family transposase</fullName>
    </submittedName>
</protein>
<dbReference type="AlphaFoldDB" id="A0A9X3LVS3"/>
<dbReference type="Gene3D" id="1.10.10.10">
    <property type="entry name" value="Winged helix-like DNA-binding domain superfamily/Winged helix DNA-binding domain"/>
    <property type="match status" value="1"/>
</dbReference>
<comment type="caution">
    <text evidence="3">The sequence shown here is derived from an EMBL/GenBank/DDBJ whole genome shotgun (WGS) entry which is preliminary data.</text>
</comment>
<dbReference type="Gene3D" id="3.30.420.10">
    <property type="entry name" value="Ribonuclease H-like superfamily/Ribonuclease H"/>
    <property type="match status" value="1"/>
</dbReference>
<dbReference type="PROSITE" id="PS50994">
    <property type="entry name" value="INTEGRASE"/>
    <property type="match status" value="1"/>
</dbReference>
<dbReference type="EMBL" id="JAKMUS010000024">
    <property type="protein sequence ID" value="MCZ9294887.1"/>
    <property type="molecule type" value="Genomic_DNA"/>
</dbReference>
<dbReference type="InterPro" id="IPR001584">
    <property type="entry name" value="Integrase_cat-core"/>
</dbReference>
<dbReference type="PANTHER" id="PTHR46889:SF5">
    <property type="entry name" value="INTEGRASE PROTEIN"/>
    <property type="match status" value="1"/>
</dbReference>
<keyword evidence="4" id="KW-1185">Reference proteome</keyword>
<dbReference type="GO" id="GO:0003676">
    <property type="term" value="F:nucleic acid binding"/>
    <property type="evidence" value="ECO:0007669"/>
    <property type="project" value="InterPro"/>
</dbReference>
<dbReference type="PANTHER" id="PTHR46889">
    <property type="entry name" value="TRANSPOSASE INSF FOR INSERTION SEQUENCE IS3B-RELATED"/>
    <property type="match status" value="1"/>
</dbReference>
<proteinExistence type="predicted"/>
<dbReference type="InterPro" id="IPR009057">
    <property type="entry name" value="Homeodomain-like_sf"/>
</dbReference>
<evidence type="ECO:0000256" key="1">
    <source>
        <dbReference type="ARBA" id="ARBA00002286"/>
    </source>
</evidence>
<dbReference type="NCBIfam" id="NF033516">
    <property type="entry name" value="transpos_IS3"/>
    <property type="match status" value="1"/>
</dbReference>
<accession>A0A9X3LVS3</accession>
<gene>
    <name evidence="3" type="ORF">L8U60_10380</name>
</gene>
<dbReference type="Pfam" id="PF00665">
    <property type="entry name" value="rve"/>
    <property type="match status" value="1"/>
</dbReference>
<dbReference type="InterPro" id="IPR036388">
    <property type="entry name" value="WH-like_DNA-bd_sf"/>
</dbReference>
<dbReference type="InterPro" id="IPR048020">
    <property type="entry name" value="Transpos_IS3"/>
</dbReference>
<evidence type="ECO:0000313" key="3">
    <source>
        <dbReference type="EMBL" id="MCZ9294887.1"/>
    </source>
</evidence>
<sequence>MAISPYDQETRQRAVRLYFEELADGASSKAAALRAVEAVIGIKTSTIRNWVRTEEKKVDAAVEQSDAEKDAELITLRKENARLKEANEILKLASGFFRPGGARPQTKVIVDFLRTHRHLYSIERMCRVLNEHEYAISPATFYRFQARGFGPTPAELDEAYTAHRLFELWRANRRVYGRRKLWKAAHRAGWNIGRDQVQRLMNILGIAGVLRRKTTRTTVADPSAERFPDRIQRAWSQAQRPDQWWVADFTYVHTSCGFSYVAFVTDVFTREILAYVVDTRATKSLVIRALRQALAIRQRQDPYFDSAGVIHHSDAGSQYTSTDLRRLLAVHQMDGSIGTVGDAYDNGLMESTIGLYKSELIDFEAGTWTNWSEVERATAGWVHWYNHERLHSSLGHIPPIEHYTNYQRENHAGLHAA</sequence>
<name>A0A9X3LVS3_9CORY</name>
<dbReference type="Pfam" id="PF13333">
    <property type="entry name" value="rve_2"/>
    <property type="match status" value="1"/>
</dbReference>
<evidence type="ECO:0000259" key="2">
    <source>
        <dbReference type="PROSITE" id="PS50994"/>
    </source>
</evidence>
<dbReference type="InterPro" id="IPR025948">
    <property type="entry name" value="HTH-like_dom"/>
</dbReference>
<dbReference type="GO" id="GO:0015074">
    <property type="term" value="P:DNA integration"/>
    <property type="evidence" value="ECO:0007669"/>
    <property type="project" value="InterPro"/>
</dbReference>
<dbReference type="InterPro" id="IPR012337">
    <property type="entry name" value="RNaseH-like_sf"/>
</dbReference>
<dbReference type="Pfam" id="PF13276">
    <property type="entry name" value="HTH_21"/>
    <property type="match status" value="1"/>
</dbReference>
<dbReference type="InterPro" id="IPR050900">
    <property type="entry name" value="Transposase_IS3/IS150/IS904"/>
</dbReference>
<reference evidence="3" key="1">
    <citation type="submission" date="2022-02" db="EMBL/GenBank/DDBJ databases">
        <title>Corynebacterium sp. from urogenital microbiome.</title>
        <authorList>
            <person name="Cappelli E.A."/>
            <person name="Ribeiro T.G."/>
            <person name="Peixe L."/>
        </authorList>
    </citation>
    <scope>NUCLEOTIDE SEQUENCE</scope>
    <source>
        <strain evidence="3">C8Ua_172</strain>
    </source>
</reference>